<proteinExistence type="predicted"/>
<evidence type="ECO:0000256" key="1">
    <source>
        <dbReference type="SAM" id="MobiDB-lite"/>
    </source>
</evidence>
<dbReference type="Proteomes" id="UP000193560">
    <property type="component" value="Unassembled WGS sequence"/>
</dbReference>
<comment type="caution">
    <text evidence="2">The sequence shown here is derived from an EMBL/GenBank/DDBJ whole genome shotgun (WGS) entry which is preliminary data.</text>
</comment>
<feature type="region of interest" description="Disordered" evidence="1">
    <location>
        <begin position="1"/>
        <end position="31"/>
    </location>
</feature>
<organism evidence="2 3">
    <name type="scientific">Absidia repens</name>
    <dbReference type="NCBI Taxonomy" id="90262"/>
    <lineage>
        <taxon>Eukaryota</taxon>
        <taxon>Fungi</taxon>
        <taxon>Fungi incertae sedis</taxon>
        <taxon>Mucoromycota</taxon>
        <taxon>Mucoromycotina</taxon>
        <taxon>Mucoromycetes</taxon>
        <taxon>Mucorales</taxon>
        <taxon>Cunninghamellaceae</taxon>
        <taxon>Absidia</taxon>
    </lineage>
</organism>
<sequence length="194" mass="21529">MSETASVPSTSPSSPMNEPLTSTCTSLATSPETSMTIIEENEPSSATTEFIVDDAELLSILAINDHANANVNADTIQPPTVAVLDWEDWNQEVPEFINNNKRKRNDDDNDGQTSLGDSDDDEEEFNFLDQFDFVDVSFDYPSFTESNKKQKTNINSTNTTNFVDENADDLSTLLKQTDSFMAELDCSWVLDITS</sequence>
<dbReference type="EMBL" id="MCGE01000026">
    <property type="protein sequence ID" value="ORZ09949.1"/>
    <property type="molecule type" value="Genomic_DNA"/>
</dbReference>
<dbReference type="OrthoDB" id="10512774at2759"/>
<name>A0A1X2I5R7_9FUNG</name>
<gene>
    <name evidence="2" type="ORF">BCR42DRAFT_423421</name>
</gene>
<evidence type="ECO:0000313" key="2">
    <source>
        <dbReference type="EMBL" id="ORZ09949.1"/>
    </source>
</evidence>
<dbReference type="AlphaFoldDB" id="A0A1X2I5R7"/>
<evidence type="ECO:0000313" key="3">
    <source>
        <dbReference type="Proteomes" id="UP000193560"/>
    </source>
</evidence>
<accession>A0A1X2I5R7</accession>
<feature type="region of interest" description="Disordered" evidence="1">
    <location>
        <begin position="97"/>
        <end position="121"/>
    </location>
</feature>
<reference evidence="2 3" key="1">
    <citation type="submission" date="2016-07" db="EMBL/GenBank/DDBJ databases">
        <title>Pervasive Adenine N6-methylation of Active Genes in Fungi.</title>
        <authorList>
            <consortium name="DOE Joint Genome Institute"/>
            <person name="Mondo S.J."/>
            <person name="Dannebaum R.O."/>
            <person name="Kuo R.C."/>
            <person name="Labutti K."/>
            <person name="Haridas S."/>
            <person name="Kuo A."/>
            <person name="Salamov A."/>
            <person name="Ahrendt S.R."/>
            <person name="Lipzen A."/>
            <person name="Sullivan W."/>
            <person name="Andreopoulos W.B."/>
            <person name="Clum A."/>
            <person name="Lindquist E."/>
            <person name="Daum C."/>
            <person name="Ramamoorthy G.K."/>
            <person name="Gryganskyi A."/>
            <person name="Culley D."/>
            <person name="Magnuson J.K."/>
            <person name="James T.Y."/>
            <person name="O'Malley M.A."/>
            <person name="Stajich J.E."/>
            <person name="Spatafora J.W."/>
            <person name="Visel A."/>
            <person name="Grigoriev I.V."/>
        </authorList>
    </citation>
    <scope>NUCLEOTIDE SEQUENCE [LARGE SCALE GENOMIC DNA]</scope>
    <source>
        <strain evidence="2 3">NRRL 1336</strain>
    </source>
</reference>
<keyword evidence="3" id="KW-1185">Reference proteome</keyword>
<protein>
    <submittedName>
        <fullName evidence="2">Uncharacterized protein</fullName>
    </submittedName>
</protein>
<feature type="compositionally biased region" description="Low complexity" evidence="1">
    <location>
        <begin position="1"/>
        <end position="15"/>
    </location>
</feature>
<feature type="compositionally biased region" description="Polar residues" evidence="1">
    <location>
        <begin position="19"/>
        <end position="31"/>
    </location>
</feature>